<keyword evidence="11 13" id="KW-0472">Membrane</keyword>
<evidence type="ECO:0000256" key="12">
    <source>
        <dbReference type="SAM" id="MobiDB-lite"/>
    </source>
</evidence>
<keyword evidence="5" id="KW-0808">Transferase</keyword>
<keyword evidence="6 13" id="KW-0812">Transmembrane</keyword>
<feature type="region of interest" description="Disordered" evidence="12">
    <location>
        <begin position="188"/>
        <end position="207"/>
    </location>
</feature>
<evidence type="ECO:0000256" key="4">
    <source>
        <dbReference type="ARBA" id="ARBA00022553"/>
    </source>
</evidence>
<dbReference type="GO" id="GO:0016301">
    <property type="term" value="F:kinase activity"/>
    <property type="evidence" value="ECO:0007669"/>
    <property type="project" value="UniProtKB-KW"/>
</dbReference>
<evidence type="ECO:0000256" key="9">
    <source>
        <dbReference type="ARBA" id="ARBA00022840"/>
    </source>
</evidence>
<gene>
    <name evidence="15" type="ORF">GCM10010923_20810</name>
</gene>
<evidence type="ECO:0000256" key="11">
    <source>
        <dbReference type="ARBA" id="ARBA00023136"/>
    </source>
</evidence>
<keyword evidence="7" id="KW-0547">Nucleotide-binding</keyword>
<evidence type="ECO:0000313" key="16">
    <source>
        <dbReference type="Proteomes" id="UP000603317"/>
    </source>
</evidence>
<protein>
    <recommendedName>
        <fullName evidence="3">histidine kinase</fullName>
        <ecNumber evidence="3">2.7.13.3</ecNumber>
    </recommendedName>
</protein>
<dbReference type="InterPro" id="IPR006189">
    <property type="entry name" value="CHASE_dom"/>
</dbReference>
<feature type="domain" description="CHASE" evidence="14">
    <location>
        <begin position="87"/>
        <end position="300"/>
    </location>
</feature>
<evidence type="ECO:0000259" key="14">
    <source>
        <dbReference type="PROSITE" id="PS50839"/>
    </source>
</evidence>
<proteinExistence type="predicted"/>
<evidence type="ECO:0000256" key="13">
    <source>
        <dbReference type="SAM" id="Phobius"/>
    </source>
</evidence>
<evidence type="ECO:0000256" key="1">
    <source>
        <dbReference type="ARBA" id="ARBA00000085"/>
    </source>
</evidence>
<dbReference type="EMBL" id="BMID01000001">
    <property type="protein sequence ID" value="GGA10176.1"/>
    <property type="molecule type" value="Genomic_DNA"/>
</dbReference>
<dbReference type="InterPro" id="IPR036890">
    <property type="entry name" value="HATPase_C_sf"/>
</dbReference>
<feature type="transmembrane region" description="Helical" evidence="13">
    <location>
        <begin position="312"/>
        <end position="334"/>
    </location>
</feature>
<keyword evidence="16" id="KW-1185">Reference proteome</keyword>
<evidence type="ECO:0000256" key="3">
    <source>
        <dbReference type="ARBA" id="ARBA00012438"/>
    </source>
</evidence>
<dbReference type="InterPro" id="IPR011102">
    <property type="entry name" value="Sig_transdc_His_kinase_HWE"/>
</dbReference>
<comment type="caution">
    <text evidence="15">The sequence shown here is derived from an EMBL/GenBank/DDBJ whole genome shotgun (WGS) entry which is preliminary data.</text>
</comment>
<dbReference type="PANTHER" id="PTHR41523">
    <property type="entry name" value="TWO-COMPONENT SYSTEM SENSOR PROTEIN"/>
    <property type="match status" value="1"/>
</dbReference>
<dbReference type="PANTHER" id="PTHR41523:SF8">
    <property type="entry name" value="ETHYLENE RESPONSE SENSOR PROTEIN"/>
    <property type="match status" value="1"/>
</dbReference>
<organism evidence="15 16">
    <name type="scientific">Blastomonas marina</name>
    <dbReference type="NCBI Taxonomy" id="1867408"/>
    <lineage>
        <taxon>Bacteria</taxon>
        <taxon>Pseudomonadati</taxon>
        <taxon>Pseudomonadota</taxon>
        <taxon>Alphaproteobacteria</taxon>
        <taxon>Sphingomonadales</taxon>
        <taxon>Sphingomonadaceae</taxon>
        <taxon>Blastomonas</taxon>
    </lineage>
</organism>
<evidence type="ECO:0000256" key="8">
    <source>
        <dbReference type="ARBA" id="ARBA00022777"/>
    </source>
</evidence>
<name>A0ABQ1FH96_9SPHN</name>
<evidence type="ECO:0000256" key="10">
    <source>
        <dbReference type="ARBA" id="ARBA00022989"/>
    </source>
</evidence>
<dbReference type="EC" id="2.7.13.3" evidence="3"/>
<dbReference type="Pfam" id="PF03924">
    <property type="entry name" value="CHASE"/>
    <property type="match status" value="1"/>
</dbReference>
<reference evidence="16" key="1">
    <citation type="journal article" date="2019" name="Int. J. Syst. Evol. Microbiol.">
        <title>The Global Catalogue of Microorganisms (GCM) 10K type strain sequencing project: providing services to taxonomists for standard genome sequencing and annotation.</title>
        <authorList>
            <consortium name="The Broad Institute Genomics Platform"/>
            <consortium name="The Broad Institute Genome Sequencing Center for Infectious Disease"/>
            <person name="Wu L."/>
            <person name="Ma J."/>
        </authorList>
    </citation>
    <scope>NUCLEOTIDE SEQUENCE [LARGE SCALE GENOMIC DNA]</scope>
    <source>
        <strain evidence="16">CGMCC 1.15297</strain>
    </source>
</reference>
<dbReference type="SMART" id="SM01079">
    <property type="entry name" value="CHASE"/>
    <property type="match status" value="1"/>
</dbReference>
<evidence type="ECO:0000256" key="6">
    <source>
        <dbReference type="ARBA" id="ARBA00022692"/>
    </source>
</evidence>
<dbReference type="Pfam" id="PF07536">
    <property type="entry name" value="HWE_HK"/>
    <property type="match status" value="1"/>
</dbReference>
<evidence type="ECO:0000256" key="7">
    <source>
        <dbReference type="ARBA" id="ARBA00022741"/>
    </source>
</evidence>
<comment type="catalytic activity">
    <reaction evidence="1">
        <text>ATP + protein L-histidine = ADP + protein N-phospho-L-histidine.</text>
        <dbReference type="EC" id="2.7.13.3"/>
    </reaction>
</comment>
<evidence type="ECO:0000256" key="5">
    <source>
        <dbReference type="ARBA" id="ARBA00022679"/>
    </source>
</evidence>
<dbReference type="Gene3D" id="3.30.565.10">
    <property type="entry name" value="Histidine kinase-like ATPase, C-terminal domain"/>
    <property type="match status" value="1"/>
</dbReference>
<dbReference type="RefSeq" id="WP_188642619.1">
    <property type="nucleotide sequence ID" value="NZ_BMID01000001.1"/>
</dbReference>
<feature type="transmembrane region" description="Helical" evidence="13">
    <location>
        <begin position="21"/>
        <end position="44"/>
    </location>
</feature>
<comment type="subcellular location">
    <subcellularLocation>
        <location evidence="2">Membrane</location>
    </subcellularLocation>
</comment>
<evidence type="ECO:0000256" key="2">
    <source>
        <dbReference type="ARBA" id="ARBA00004370"/>
    </source>
</evidence>
<dbReference type="PROSITE" id="PS50839">
    <property type="entry name" value="CHASE"/>
    <property type="match status" value="1"/>
</dbReference>
<keyword evidence="4" id="KW-0597">Phosphoprotein</keyword>
<keyword evidence="9" id="KW-0067">ATP-binding</keyword>
<accession>A0ABQ1FH96</accession>
<sequence length="566" mass="61995">MAESYPKNQRSRRAARWYVRYPRAAPIGMFIIILAITLMAVYAIERSEDERVAAQTTQIAETLGSRLESQSLTAVAYLRAGAAFVASEDDLDAPAFETFFTEMREDARYRGVVGIGWAPRVAITEIEQFEEQMREAGRSNFMLDRDADATRDFIVPVRFVNPATLGNRALVGYDLSSDPAIAAALDHAERTGRSTASGPINLGNTPEGDQRTGFMLVMPVFDDEFGFRALRGFVFSPFEARGFLEDAIAAESLQNLSVEVYDAEGEERIELARGGTTIEGGGVQLASETINVSGRDWDIAIAQPAAGRLSNLALATLLFGLLASIMIVAITRLLTAQATEDREALVWLQEQNAIRDTLTRELNHRVKNTLANVLSIISLTRRRADDLDDFADSLGGRIRALSATHDLLTQSDWGTTPVGSVIEAEIAPYRQGHDMQVRLDGPEVELAPNDALSLGLAIHELATNASKYGSLSVHDGELDVTWELVAQDLVRVKWRESGGPEVAPDDKRGSGFGTELISKIVAHELRNPVDLQFEARGVRCTLTVPVRTPAEFGLRAPRMPKPPEEA</sequence>
<dbReference type="SMART" id="SM00911">
    <property type="entry name" value="HWE_HK"/>
    <property type="match status" value="1"/>
</dbReference>
<feature type="compositionally biased region" description="Polar residues" evidence="12">
    <location>
        <begin position="193"/>
        <end position="204"/>
    </location>
</feature>
<dbReference type="Gene3D" id="3.30.450.350">
    <property type="entry name" value="CHASE domain"/>
    <property type="match status" value="1"/>
</dbReference>
<keyword evidence="10 13" id="KW-1133">Transmembrane helix</keyword>
<dbReference type="InterPro" id="IPR042240">
    <property type="entry name" value="CHASE_sf"/>
</dbReference>
<dbReference type="Proteomes" id="UP000603317">
    <property type="component" value="Unassembled WGS sequence"/>
</dbReference>
<keyword evidence="8 15" id="KW-0418">Kinase</keyword>
<evidence type="ECO:0000313" key="15">
    <source>
        <dbReference type="EMBL" id="GGA10176.1"/>
    </source>
</evidence>